<accession>A0ACD3Z8S5</accession>
<dbReference type="Proteomes" id="UP000830768">
    <property type="component" value="Chromosome 8"/>
</dbReference>
<keyword evidence="2" id="KW-1185">Reference proteome</keyword>
<name>A0ACD3Z8S5_FUSSC</name>
<organism evidence="1 2">
    <name type="scientific">Fusarium solani subsp. cucurbitae</name>
    <name type="common">Neocosmosporum cucurbitae</name>
    <dbReference type="NCBI Taxonomy" id="2747967"/>
    <lineage>
        <taxon>Eukaryota</taxon>
        <taxon>Fungi</taxon>
        <taxon>Dikarya</taxon>
        <taxon>Ascomycota</taxon>
        <taxon>Pezizomycotina</taxon>
        <taxon>Sordariomycetes</taxon>
        <taxon>Hypocreomycetidae</taxon>
        <taxon>Hypocreales</taxon>
        <taxon>Nectriaceae</taxon>
        <taxon>Fusarium</taxon>
        <taxon>Fusarium solani species complex</taxon>
    </lineage>
</organism>
<evidence type="ECO:0000313" key="1">
    <source>
        <dbReference type="EMBL" id="UPK97689.1"/>
    </source>
</evidence>
<protein>
    <submittedName>
        <fullName evidence="1">Uncharacterized protein</fullName>
    </submittedName>
</protein>
<sequence>MDECVRLEEALQAEELRKAEQEQSPRRLPVRRRSAWPFSLKDFEKTDEIRLPTVSPELAAFSPGPPEVSPRRRGTNPSPPCTPRGNDNRNDPPPSSPRSPRRQTKTPVEIHSSRSKIGPRKEPHVMYPRRPTSIPQSPTLPGTTSFTDLGRLQRIERLNRRSSSLIAPRMRTNTQDNPEEEHLTRPGNVAPAGGGTTSVVSEPVPLQILEKVDIPPDPKRHSRTFPHKKIEFSAVPKVCVPIKLNTDPPQHRRLVMMEIVTEFQERNDLKLYQVTTKLSYTAKPTVPGPKIAERATYSLREDPESGGEKELVMENKSGAADEFTLTGENFKSRKIVIHVALLLEQDQEEITKSFHARLGLQTSDRMLGPKADIELTFEPEDFGEHCERPVPKDVNLRELPLRWVGDERRVSTSL</sequence>
<proteinExistence type="predicted"/>
<reference evidence="1" key="1">
    <citation type="submission" date="2021-11" db="EMBL/GenBank/DDBJ databases">
        <title>Fusarium solani-melongenae Genome sequencing and assembly.</title>
        <authorList>
            <person name="Xie S."/>
            <person name="Huang L."/>
            <person name="Zhang X."/>
        </authorList>
    </citation>
    <scope>NUCLEOTIDE SEQUENCE</scope>
    <source>
        <strain evidence="1">CRI 24-3</strain>
    </source>
</reference>
<dbReference type="EMBL" id="CP090036">
    <property type="protein sequence ID" value="UPK97689.1"/>
    <property type="molecule type" value="Genomic_DNA"/>
</dbReference>
<evidence type="ECO:0000313" key="2">
    <source>
        <dbReference type="Proteomes" id="UP000830768"/>
    </source>
</evidence>
<gene>
    <name evidence="1" type="ORF">LCI18_008624</name>
</gene>